<sequence>MTEEEIVKINRKLQKMIDKSDVDENIARDLLVRLQESRITLVILQTTGIGKTVNNLRRLIANEDLSIVAKSLLKNWKKLVSETSPRPINKDEKPSTSNNTNNSQSSQETNVNNGKNIASNKSTKQKSPEKPSSSKGYTALQTEDEFRLKSRDLLAAALSMSELPEGSADPVELSAHVEDAIYKEIKDTGVKYRNRIRSRISNLKDAKNPNLRRNVLLGIITPERLAVLTAEDMASDALKQERSKLTDLAINEYQLAVDEGTGTDLIPCKRCKQNNCAYTELQTRGADEPMTLFVFCRNCGLRWKM</sequence>
<feature type="domain" description="TFIIS N-terminal" evidence="13">
    <location>
        <begin position="1"/>
        <end position="83"/>
    </location>
</feature>
<reference evidence="15" key="1">
    <citation type="submission" date="2021-02" db="EMBL/GenBank/DDBJ databases">
        <authorList>
            <person name="Nowell W R."/>
        </authorList>
    </citation>
    <scope>NUCLEOTIDE SEQUENCE</scope>
</reference>
<dbReference type="SMART" id="SM00510">
    <property type="entry name" value="TFS2M"/>
    <property type="match status" value="1"/>
</dbReference>
<dbReference type="InterPro" id="IPR006289">
    <property type="entry name" value="TFSII"/>
</dbReference>
<organism evidence="15 16">
    <name type="scientific">Rotaria magnacalcarata</name>
    <dbReference type="NCBI Taxonomy" id="392030"/>
    <lineage>
        <taxon>Eukaryota</taxon>
        <taxon>Metazoa</taxon>
        <taxon>Spiralia</taxon>
        <taxon>Gnathifera</taxon>
        <taxon>Rotifera</taxon>
        <taxon>Eurotatoria</taxon>
        <taxon>Bdelloidea</taxon>
        <taxon>Philodinida</taxon>
        <taxon>Philodinidae</taxon>
        <taxon>Rotaria</taxon>
    </lineage>
</organism>
<accession>A0A816QAH9</accession>
<dbReference type="InterPro" id="IPR036575">
    <property type="entry name" value="TFIIS_cen_dom_sf"/>
</dbReference>
<evidence type="ECO:0000256" key="9">
    <source>
        <dbReference type="PROSITE-ProRule" id="PRU00649"/>
    </source>
</evidence>
<evidence type="ECO:0000256" key="11">
    <source>
        <dbReference type="SAM" id="MobiDB-lite"/>
    </source>
</evidence>
<dbReference type="EMBL" id="CAJNRE010006654">
    <property type="protein sequence ID" value="CAF2057545.1"/>
    <property type="molecule type" value="Genomic_DNA"/>
</dbReference>
<dbReference type="PANTHER" id="PTHR11477">
    <property type="entry name" value="TRANSCRIPTION FACTOR S-II ZINC FINGER DOMAIN-CONTAINING PROTEIN"/>
    <property type="match status" value="1"/>
</dbReference>
<dbReference type="SUPFAM" id="SSF57783">
    <property type="entry name" value="Zinc beta-ribbon"/>
    <property type="match status" value="1"/>
</dbReference>
<dbReference type="PROSITE" id="PS51319">
    <property type="entry name" value="TFIIS_N"/>
    <property type="match status" value="1"/>
</dbReference>
<dbReference type="Gene3D" id="2.20.25.10">
    <property type="match status" value="1"/>
</dbReference>
<dbReference type="PROSITE" id="PS51133">
    <property type="entry name" value="ZF_TFIIS_2"/>
    <property type="match status" value="1"/>
</dbReference>
<keyword evidence="3 10" id="KW-0479">Metal-binding</keyword>
<evidence type="ECO:0000259" key="12">
    <source>
        <dbReference type="PROSITE" id="PS51133"/>
    </source>
</evidence>
<dbReference type="NCBIfam" id="TIGR01385">
    <property type="entry name" value="TFSII"/>
    <property type="match status" value="1"/>
</dbReference>
<dbReference type="Pfam" id="PF08711">
    <property type="entry name" value="Med26"/>
    <property type="match status" value="1"/>
</dbReference>
<comment type="similarity">
    <text evidence="2 10">Belongs to the TFS-II family.</text>
</comment>
<evidence type="ECO:0000313" key="16">
    <source>
        <dbReference type="Proteomes" id="UP000663824"/>
    </source>
</evidence>
<proteinExistence type="inferred from homology"/>
<dbReference type="Gene3D" id="1.20.930.10">
    <property type="entry name" value="Conserved domain common to transcription factors TFIIS, elongin A, CRSP70"/>
    <property type="match status" value="1"/>
</dbReference>
<evidence type="ECO:0000256" key="7">
    <source>
        <dbReference type="ARBA" id="ARBA00025408"/>
    </source>
</evidence>
<dbReference type="SMART" id="SM00440">
    <property type="entry name" value="ZnF_C2C2"/>
    <property type="match status" value="1"/>
</dbReference>
<dbReference type="AlphaFoldDB" id="A0A816QAH9"/>
<evidence type="ECO:0000256" key="2">
    <source>
        <dbReference type="ARBA" id="ARBA00009647"/>
    </source>
</evidence>
<dbReference type="PANTHER" id="PTHR11477:SF0">
    <property type="entry name" value="IP08861P-RELATED"/>
    <property type="match status" value="1"/>
</dbReference>
<name>A0A816QAH9_9BILA</name>
<dbReference type="Pfam" id="PF07500">
    <property type="entry name" value="TFIIS_M"/>
    <property type="match status" value="1"/>
</dbReference>
<dbReference type="PIRSF" id="PIRSF006704">
    <property type="entry name" value="TF_IIS"/>
    <property type="match status" value="1"/>
</dbReference>
<comment type="caution">
    <text evidence="15">The sequence shown here is derived from an EMBL/GenBank/DDBJ whole genome shotgun (WGS) entry which is preliminary data.</text>
</comment>
<dbReference type="SUPFAM" id="SSF47676">
    <property type="entry name" value="Conserved domain common to transcription factors TFIIS, elongin A, CRSP70"/>
    <property type="match status" value="1"/>
</dbReference>
<evidence type="ECO:0000256" key="4">
    <source>
        <dbReference type="ARBA" id="ARBA00022771"/>
    </source>
</evidence>
<feature type="domain" description="TFIIS-type" evidence="12">
    <location>
        <begin position="264"/>
        <end position="304"/>
    </location>
</feature>
<feature type="region of interest" description="Disordered" evidence="11">
    <location>
        <begin position="83"/>
        <end position="141"/>
    </location>
</feature>
<keyword evidence="10" id="KW-0238">DNA-binding</keyword>
<dbReference type="Proteomes" id="UP000663824">
    <property type="component" value="Unassembled WGS sequence"/>
</dbReference>
<keyword evidence="10" id="KW-0805">Transcription regulation</keyword>
<evidence type="ECO:0000259" key="13">
    <source>
        <dbReference type="PROSITE" id="PS51319"/>
    </source>
</evidence>
<evidence type="ECO:0000256" key="3">
    <source>
        <dbReference type="ARBA" id="ARBA00022723"/>
    </source>
</evidence>
<evidence type="ECO:0000313" key="15">
    <source>
        <dbReference type="EMBL" id="CAF2057545.1"/>
    </source>
</evidence>
<evidence type="ECO:0000256" key="1">
    <source>
        <dbReference type="ARBA" id="ARBA00004123"/>
    </source>
</evidence>
<protein>
    <recommendedName>
        <fullName evidence="10">Transcription elongation factor</fullName>
    </recommendedName>
</protein>
<keyword evidence="4 8" id="KW-0863">Zinc-finger</keyword>
<feature type="compositionally biased region" description="Low complexity" evidence="11">
    <location>
        <begin position="95"/>
        <end position="113"/>
    </location>
</feature>
<dbReference type="InterPro" id="IPR035441">
    <property type="entry name" value="TFIIS/LEDGF_dom_sf"/>
</dbReference>
<keyword evidence="5 10" id="KW-0862">Zinc</keyword>
<dbReference type="CDD" id="cd13749">
    <property type="entry name" value="Zn-ribbon_TFIIS"/>
    <property type="match status" value="1"/>
</dbReference>
<comment type="function">
    <text evidence="7">Necessary for efficient RNA polymerase II transcription elongation past template-encoded arresting sites. The arresting sites in DNA have the property of trapping a certain fraction of elongating RNA polymerases that pass through, resulting in locked ternary complexes. Cleavage of the nascent transcript by S-II allows the resumption of elongation from the new 3'-terminus.</text>
</comment>
<dbReference type="GO" id="GO:0005634">
    <property type="term" value="C:nucleus"/>
    <property type="evidence" value="ECO:0007669"/>
    <property type="project" value="UniProtKB-SubCell"/>
</dbReference>
<evidence type="ECO:0000256" key="8">
    <source>
        <dbReference type="PROSITE-ProRule" id="PRU00472"/>
    </source>
</evidence>
<feature type="domain" description="TFIIS central" evidence="14">
    <location>
        <begin position="146"/>
        <end position="261"/>
    </location>
</feature>
<dbReference type="InterPro" id="IPR035100">
    <property type="entry name" value="TF_IIS-typ"/>
</dbReference>
<keyword evidence="10" id="KW-0804">Transcription</keyword>
<dbReference type="SMART" id="SM00509">
    <property type="entry name" value="TFS2N"/>
    <property type="match status" value="1"/>
</dbReference>
<dbReference type="InterPro" id="IPR003618">
    <property type="entry name" value="TFIIS_cen_dom"/>
</dbReference>
<dbReference type="PROSITE" id="PS51321">
    <property type="entry name" value="TFIIS_CENTRAL"/>
    <property type="match status" value="1"/>
</dbReference>
<comment type="subcellular location">
    <subcellularLocation>
        <location evidence="1 9 10">Nucleus</location>
    </subcellularLocation>
</comment>
<evidence type="ECO:0000256" key="6">
    <source>
        <dbReference type="ARBA" id="ARBA00023242"/>
    </source>
</evidence>
<dbReference type="InterPro" id="IPR001222">
    <property type="entry name" value="Znf_TFIIS"/>
</dbReference>
<dbReference type="SUPFAM" id="SSF46942">
    <property type="entry name" value="Elongation factor TFIIS domain 2"/>
    <property type="match status" value="1"/>
</dbReference>
<evidence type="ECO:0000256" key="10">
    <source>
        <dbReference type="RuleBase" id="RU368078"/>
    </source>
</evidence>
<dbReference type="Gene3D" id="1.10.472.30">
    <property type="entry name" value="Transcription elongation factor S-II, central domain"/>
    <property type="match status" value="1"/>
</dbReference>
<dbReference type="InterPro" id="IPR017923">
    <property type="entry name" value="TFIIS_N"/>
</dbReference>
<dbReference type="GO" id="GO:0008270">
    <property type="term" value="F:zinc ion binding"/>
    <property type="evidence" value="ECO:0007669"/>
    <property type="project" value="UniProtKB-UniRule"/>
</dbReference>
<dbReference type="Pfam" id="PF01096">
    <property type="entry name" value="Zn_ribbon_TFIIS"/>
    <property type="match status" value="1"/>
</dbReference>
<dbReference type="GO" id="GO:0003677">
    <property type="term" value="F:DNA binding"/>
    <property type="evidence" value="ECO:0007669"/>
    <property type="project" value="UniProtKB-KW"/>
</dbReference>
<evidence type="ECO:0000256" key="5">
    <source>
        <dbReference type="ARBA" id="ARBA00022833"/>
    </source>
</evidence>
<gene>
    <name evidence="15" type="ORF">MBJ925_LOCUS14272</name>
</gene>
<keyword evidence="6 9" id="KW-0539">Nucleus</keyword>
<evidence type="ECO:0000259" key="14">
    <source>
        <dbReference type="PROSITE" id="PS51321"/>
    </source>
</evidence>
<dbReference type="GO" id="GO:0006368">
    <property type="term" value="P:transcription elongation by RNA polymerase II"/>
    <property type="evidence" value="ECO:0007669"/>
    <property type="project" value="InterPro"/>
</dbReference>
<dbReference type="InterPro" id="IPR003617">
    <property type="entry name" value="TFIIS/CRSP70_N_sub"/>
</dbReference>